<keyword evidence="2" id="KW-1133">Transmembrane helix</keyword>
<organism evidence="3 4">
    <name type="scientific">Nocardioides acrostichi</name>
    <dbReference type="NCBI Taxonomy" id="2784339"/>
    <lineage>
        <taxon>Bacteria</taxon>
        <taxon>Bacillati</taxon>
        <taxon>Actinomycetota</taxon>
        <taxon>Actinomycetes</taxon>
        <taxon>Propionibacteriales</taxon>
        <taxon>Nocardioidaceae</taxon>
        <taxon>Nocardioides</taxon>
    </lineage>
</organism>
<proteinExistence type="predicted"/>
<reference evidence="3" key="1">
    <citation type="submission" date="2020-11" db="EMBL/GenBank/DDBJ databases">
        <title>Nocardioides sp. CBS4Y-1, whole genome shotgun sequence.</title>
        <authorList>
            <person name="Tuo L."/>
        </authorList>
    </citation>
    <scope>NUCLEOTIDE SEQUENCE</scope>
    <source>
        <strain evidence="3">CBS4Y-1</strain>
    </source>
</reference>
<keyword evidence="1" id="KW-0802">TPR repeat</keyword>
<sequence length="347" mass="37397">MTATEGVRRAAILLDLGRAAEAEQLIGPLLAAAPEDAALLRLLARAQAEQDRPRDAEHTLRLVLRSDPDDPEAWAHLSALRADAKDAAGAIDAAEAVARLAPHSWVTYYTRARALMTGPRPHLSAALADINNGLRLDPHNAHCHNLAGACLEALRRFDDARSAYEEALRLDPQHPLASANLARLDTESGRLRSSSDRVRSALANHPGEEALRGTLALVATRTSLRLSSLLMVTALVSAALLVSRVPLLPRVGAATALVLGSAILWRTLADHLPDRSWSWWISLWRSAPWQQRLALALPAPLIALTVVFAGWPTPSTAVTEEGLTGFVQLALLTVFAAGSAWWGGRRR</sequence>
<dbReference type="Proteomes" id="UP000656804">
    <property type="component" value="Unassembled WGS sequence"/>
</dbReference>
<dbReference type="InterPro" id="IPR019734">
    <property type="entry name" value="TPR_rpt"/>
</dbReference>
<evidence type="ECO:0000256" key="1">
    <source>
        <dbReference type="PROSITE-ProRule" id="PRU00339"/>
    </source>
</evidence>
<protein>
    <submittedName>
        <fullName evidence="3">Tetratricopeptide repeat protein</fullName>
    </submittedName>
</protein>
<feature type="transmembrane region" description="Helical" evidence="2">
    <location>
        <begin position="323"/>
        <end position="343"/>
    </location>
</feature>
<dbReference type="PANTHER" id="PTHR44216:SF3">
    <property type="entry name" value="PROTEIN O-MANNOSYL-TRANSFERASE TMTC2"/>
    <property type="match status" value="1"/>
</dbReference>
<feature type="repeat" description="TPR" evidence="1">
    <location>
        <begin position="141"/>
        <end position="174"/>
    </location>
</feature>
<keyword evidence="4" id="KW-1185">Reference proteome</keyword>
<keyword evidence="2" id="KW-0812">Transmembrane</keyword>
<comment type="caution">
    <text evidence="3">The sequence shown here is derived from an EMBL/GenBank/DDBJ whole genome shotgun (WGS) entry which is preliminary data.</text>
</comment>
<dbReference type="EMBL" id="JADIVZ010000001">
    <property type="protein sequence ID" value="MBF4160492.1"/>
    <property type="molecule type" value="Genomic_DNA"/>
</dbReference>
<evidence type="ECO:0000313" key="3">
    <source>
        <dbReference type="EMBL" id="MBF4160492.1"/>
    </source>
</evidence>
<evidence type="ECO:0000313" key="4">
    <source>
        <dbReference type="Proteomes" id="UP000656804"/>
    </source>
</evidence>
<gene>
    <name evidence="3" type="ORF">ISG29_02245</name>
</gene>
<dbReference type="InterPro" id="IPR011990">
    <property type="entry name" value="TPR-like_helical_dom_sf"/>
</dbReference>
<feature type="transmembrane region" description="Helical" evidence="2">
    <location>
        <begin position="251"/>
        <end position="272"/>
    </location>
</feature>
<dbReference type="InterPro" id="IPR052384">
    <property type="entry name" value="TMTC_O-mannosyltransferase"/>
</dbReference>
<dbReference type="AlphaFoldDB" id="A0A930Y622"/>
<dbReference type="RefSeq" id="WP_194501714.1">
    <property type="nucleotide sequence ID" value="NZ_JADIVZ010000001.1"/>
</dbReference>
<dbReference type="Gene3D" id="1.25.40.10">
    <property type="entry name" value="Tetratricopeptide repeat domain"/>
    <property type="match status" value="2"/>
</dbReference>
<dbReference type="PANTHER" id="PTHR44216">
    <property type="entry name" value="PROTEIN O-MANNOSYL-TRANSFERASE TMTC2"/>
    <property type="match status" value="1"/>
</dbReference>
<evidence type="ECO:0000256" key="2">
    <source>
        <dbReference type="SAM" id="Phobius"/>
    </source>
</evidence>
<feature type="transmembrane region" description="Helical" evidence="2">
    <location>
        <begin position="226"/>
        <end position="245"/>
    </location>
</feature>
<feature type="transmembrane region" description="Helical" evidence="2">
    <location>
        <begin position="293"/>
        <end position="311"/>
    </location>
</feature>
<dbReference type="Pfam" id="PF14559">
    <property type="entry name" value="TPR_19"/>
    <property type="match status" value="2"/>
</dbReference>
<dbReference type="SUPFAM" id="SSF48452">
    <property type="entry name" value="TPR-like"/>
    <property type="match status" value="1"/>
</dbReference>
<name>A0A930Y622_9ACTN</name>
<dbReference type="PROSITE" id="PS50005">
    <property type="entry name" value="TPR"/>
    <property type="match status" value="1"/>
</dbReference>
<accession>A0A930Y622</accession>
<dbReference type="SMART" id="SM00028">
    <property type="entry name" value="TPR"/>
    <property type="match status" value="3"/>
</dbReference>
<keyword evidence="2" id="KW-0472">Membrane</keyword>